<accession>A0A0S6VQN5</accession>
<proteinExistence type="predicted"/>
<dbReference type="Pfam" id="PF13343">
    <property type="entry name" value="SBP_bac_6"/>
    <property type="match status" value="1"/>
</dbReference>
<organism evidence="2">
    <name type="scientific">Candidatus Moduliflexus flocculans</name>
    <dbReference type="NCBI Taxonomy" id="1499966"/>
    <lineage>
        <taxon>Bacteria</taxon>
        <taxon>Candidatus Moduliflexota</taxon>
        <taxon>Candidatus Moduliflexia</taxon>
        <taxon>Candidatus Moduliflexales</taxon>
        <taxon>Candidatus Moduliflexaceae</taxon>
    </lineage>
</organism>
<dbReference type="PANTHER" id="PTHR30222:SF17">
    <property type="entry name" value="SPERMIDINE_PUTRESCINE-BINDING PERIPLASMIC PROTEIN"/>
    <property type="match status" value="1"/>
</dbReference>
<keyword evidence="3" id="KW-1185">Reference proteome</keyword>
<reference evidence="2" key="1">
    <citation type="journal article" date="2015" name="PeerJ">
        <title>First genomic representation of candidate bacterial phylum KSB3 points to enhanced environmental sensing as a trigger of wastewater bulking.</title>
        <authorList>
            <person name="Sekiguchi Y."/>
            <person name="Ohashi A."/>
            <person name="Parks D.H."/>
            <person name="Yamauchi T."/>
            <person name="Tyson G.W."/>
            <person name="Hugenholtz P."/>
        </authorList>
    </citation>
    <scope>NUCLEOTIDE SEQUENCE [LARGE SCALE GENOMIC DNA]</scope>
</reference>
<dbReference type="AlphaFoldDB" id="A0A0S6VQN5"/>
<protein>
    <submittedName>
        <fullName evidence="2">Extracellular solute-binding protein, family 1</fullName>
    </submittedName>
</protein>
<dbReference type="HOGENOM" id="CLU_026974_1_5_0"/>
<evidence type="ECO:0000256" key="1">
    <source>
        <dbReference type="ARBA" id="ARBA00022729"/>
    </source>
</evidence>
<sequence length="361" mass="40519">MQNRRNMSCLLSILLLLGGIVWTAGAEELRMLMTQGSTTDQAVAEFKQMIQQKYQVELNVTVNYWVEPKEIYQALKNKTVEIISCPHNIAKDPDFKLISGKLVLPVDLANVPNYKDIIPALQKPDYLTEGDSVYGVSYAYAPYGLAYNSAMFTEPPISWAVLWDPQYAGKYAISSGVYELNALITGMALGLDKSKLGDFASINTPEFQEKLTVLAKNAGAMWTATDTAAELQGKALAAAWGYSFQELKTKGEEWRFAEPKEGTSVGIGSFLISHTLRDNPTMKKIAEEWLNFAISPDYQKNIILGAYFPVNLTIKDSIDPALAAYYHLDDPNYFKDRMIPWPMLDKKTRAAFELFWKKATR</sequence>
<dbReference type="EMBL" id="DF820455">
    <property type="protein sequence ID" value="GAK49514.1"/>
    <property type="molecule type" value="Genomic_DNA"/>
</dbReference>
<name>A0A0S6VQN5_9BACT</name>
<evidence type="ECO:0000313" key="3">
    <source>
        <dbReference type="Proteomes" id="UP000030700"/>
    </source>
</evidence>
<dbReference type="PANTHER" id="PTHR30222">
    <property type="entry name" value="SPERMIDINE/PUTRESCINE-BINDING PERIPLASMIC PROTEIN"/>
    <property type="match status" value="1"/>
</dbReference>
<dbReference type="Proteomes" id="UP000030700">
    <property type="component" value="Unassembled WGS sequence"/>
</dbReference>
<gene>
    <name evidence="2" type="ORF">U14_00736</name>
</gene>
<evidence type="ECO:0000313" key="2">
    <source>
        <dbReference type="EMBL" id="GAK49514.1"/>
    </source>
</evidence>
<dbReference type="Gene3D" id="3.40.190.10">
    <property type="entry name" value="Periplasmic binding protein-like II"/>
    <property type="match status" value="2"/>
</dbReference>
<dbReference type="STRING" id="1499966.U14_00736"/>
<keyword evidence="1" id="KW-0732">Signal</keyword>
<dbReference type="SUPFAM" id="SSF53850">
    <property type="entry name" value="Periplasmic binding protein-like II"/>
    <property type="match status" value="1"/>
</dbReference>